<protein>
    <submittedName>
        <fullName evidence="1">DUF3168 domain-containing protein</fullName>
    </submittedName>
</protein>
<dbReference type="EMBL" id="CP028918">
    <property type="protein sequence ID" value="AWB48887.1"/>
    <property type="molecule type" value="Genomic_DNA"/>
</dbReference>
<dbReference type="RefSeq" id="WP_108435706.1">
    <property type="nucleotide sequence ID" value="NZ_CP028918.1"/>
</dbReference>
<organism evidence="1 2">
    <name type="scientific">Paragemmobacter aquarius</name>
    <dbReference type="NCBI Taxonomy" id="2169400"/>
    <lineage>
        <taxon>Bacteria</taxon>
        <taxon>Pseudomonadati</taxon>
        <taxon>Pseudomonadota</taxon>
        <taxon>Alphaproteobacteria</taxon>
        <taxon>Rhodobacterales</taxon>
        <taxon>Paracoccaceae</taxon>
        <taxon>Paragemmobacter</taxon>
    </lineage>
</organism>
<dbReference type="Pfam" id="PF11367">
    <property type="entry name" value="Tail_completion_gp17"/>
    <property type="match status" value="1"/>
</dbReference>
<accession>A0A2S0UM52</accession>
<dbReference type="InterPro" id="IPR021508">
    <property type="entry name" value="Gp17-like"/>
</dbReference>
<dbReference type="Proteomes" id="UP000244496">
    <property type="component" value="Chromosome"/>
</dbReference>
<dbReference type="OrthoDB" id="7630456at2"/>
<evidence type="ECO:0000313" key="2">
    <source>
        <dbReference type="Proteomes" id="UP000244496"/>
    </source>
</evidence>
<dbReference type="AlphaFoldDB" id="A0A2S0UM52"/>
<dbReference type="Gene3D" id="3.30.2000.30">
    <property type="match status" value="1"/>
</dbReference>
<keyword evidence="2" id="KW-1185">Reference proteome</keyword>
<gene>
    <name evidence="1" type="ORF">HYN69_10585</name>
</gene>
<evidence type="ECO:0000313" key="1">
    <source>
        <dbReference type="EMBL" id="AWB48887.1"/>
    </source>
</evidence>
<reference evidence="1 2" key="1">
    <citation type="submission" date="2018-04" db="EMBL/GenBank/DDBJ databases">
        <title>Genome sequencing of Gemmobacter.</title>
        <authorList>
            <person name="Yi H."/>
            <person name="Baek M.-G."/>
        </authorList>
    </citation>
    <scope>NUCLEOTIDE SEQUENCE [LARGE SCALE GENOMIC DNA]</scope>
    <source>
        <strain evidence="1 2">HYN0069</strain>
    </source>
</reference>
<dbReference type="InterPro" id="IPR053745">
    <property type="entry name" value="Viral_Tail_Comp_sf"/>
</dbReference>
<proteinExistence type="predicted"/>
<dbReference type="KEGG" id="geh:HYN69_10585"/>
<name>A0A2S0UM52_9RHOB</name>
<sequence>MTAEIATLAAVRAALVASSEVLSFVPAASVINGGPVPVPMPSIIIGEGELIDAGAVVRSQFTVAHTLHLWRREESLAGVRTLAGAVRRALSARLPLAAGLICGGCRVSAVRFMRSPDGKAAHGVLVVELMVTEPGQ</sequence>